<sequence>MSPTTRARIIEMRQQNLSYHHICQEVGRSKTACIYAYKLFEETGQYKDRLKSGRPRKTDDRQDRVLKRLSERDRKKSSREISIKLVAKHNIRLALCTVCLRLNQQGLFGRVARKKLLVSVTNRQRRLQFARAHLHWTADDWRRVTFSDEKKFNHIGSDGRVYVRCRRGEAFAPQCLRPTINGGGSVMIWGFFSRNGPGPVHRIQGIKDGLMYKDILRDVLLPHSEDHLPLNWIFQQDNDPKHQSRLIQQWLANNHIQVLDWPSQSPDLNPIKHLWSIVQKDVQKQQPRNLNDLFRAISYSWSRISPTVRAKLVDSMPRRCAAVIKNLSHRRVIELSHCCLQLLGTSHLLILRLLKFKFIGLRHLASVKMKRNHVIRGTWL</sequence>
<evidence type="ECO:0000259" key="3">
    <source>
        <dbReference type="Pfam" id="PF13358"/>
    </source>
</evidence>
<dbReference type="InterPro" id="IPR038717">
    <property type="entry name" value="Tc1-like_DDE_dom"/>
</dbReference>
<organism evidence="4 5">
    <name type="scientific">Plectus sambesii</name>
    <dbReference type="NCBI Taxonomy" id="2011161"/>
    <lineage>
        <taxon>Eukaryota</taxon>
        <taxon>Metazoa</taxon>
        <taxon>Ecdysozoa</taxon>
        <taxon>Nematoda</taxon>
        <taxon>Chromadorea</taxon>
        <taxon>Plectida</taxon>
        <taxon>Plectina</taxon>
        <taxon>Plectoidea</taxon>
        <taxon>Plectidae</taxon>
        <taxon>Plectus</taxon>
    </lineage>
</organism>
<dbReference type="AlphaFoldDB" id="A0A914X8X8"/>
<dbReference type="InterPro" id="IPR009057">
    <property type="entry name" value="Homeodomain-like_sf"/>
</dbReference>
<dbReference type="InterPro" id="IPR036397">
    <property type="entry name" value="RNaseH_sf"/>
</dbReference>
<dbReference type="GO" id="GO:0003677">
    <property type="term" value="F:DNA binding"/>
    <property type="evidence" value="ECO:0007669"/>
    <property type="project" value="InterPro"/>
</dbReference>
<dbReference type="PANTHER" id="PTHR23022:SF134">
    <property type="entry name" value="TRANSPOSABLE ELEMENT TC1 TRANSPOSASE"/>
    <property type="match status" value="1"/>
</dbReference>
<dbReference type="InterPro" id="IPR052338">
    <property type="entry name" value="Transposase_5"/>
</dbReference>
<evidence type="ECO:0000259" key="2">
    <source>
        <dbReference type="Pfam" id="PF01498"/>
    </source>
</evidence>
<evidence type="ECO:0000313" key="4">
    <source>
        <dbReference type="Proteomes" id="UP000887566"/>
    </source>
</evidence>
<keyword evidence="4" id="KW-1185">Reference proteome</keyword>
<dbReference type="Proteomes" id="UP000887566">
    <property type="component" value="Unplaced"/>
</dbReference>
<dbReference type="Gene3D" id="3.30.420.10">
    <property type="entry name" value="Ribonuclease H-like superfamily/Ribonuclease H"/>
    <property type="match status" value="1"/>
</dbReference>
<dbReference type="GO" id="GO:0006313">
    <property type="term" value="P:DNA transposition"/>
    <property type="evidence" value="ECO:0007669"/>
    <property type="project" value="InterPro"/>
</dbReference>
<dbReference type="WBParaSite" id="PSAMB.scaffold7045size8334.g29581.t1">
    <property type="protein sequence ID" value="PSAMB.scaffold7045size8334.g29581.t1"/>
    <property type="gene ID" value="PSAMB.scaffold7045size8334.g29581"/>
</dbReference>
<protein>
    <submittedName>
        <fullName evidence="5">Transposase</fullName>
    </submittedName>
</protein>
<dbReference type="InterPro" id="IPR002492">
    <property type="entry name" value="Transposase_Tc1-like"/>
</dbReference>
<dbReference type="PANTHER" id="PTHR23022">
    <property type="entry name" value="TRANSPOSABLE ELEMENT-RELATED"/>
    <property type="match status" value="1"/>
</dbReference>
<feature type="domain" description="Transposase Tc1-like" evidence="2">
    <location>
        <begin position="63"/>
        <end position="135"/>
    </location>
</feature>
<reference evidence="5" key="1">
    <citation type="submission" date="2022-11" db="UniProtKB">
        <authorList>
            <consortium name="WormBaseParasite"/>
        </authorList>
    </citation>
    <scope>IDENTIFICATION</scope>
</reference>
<accession>A0A914X8X8</accession>
<dbReference type="Pfam" id="PF01498">
    <property type="entry name" value="HTH_Tnp_Tc3_2"/>
    <property type="match status" value="1"/>
</dbReference>
<dbReference type="SUPFAM" id="SSF46689">
    <property type="entry name" value="Homeodomain-like"/>
    <property type="match status" value="1"/>
</dbReference>
<name>A0A914X8X8_9BILA</name>
<comment type="subcellular location">
    <subcellularLocation>
        <location evidence="1">Nucleus</location>
    </subcellularLocation>
</comment>
<dbReference type="Pfam" id="PF13358">
    <property type="entry name" value="DDE_3"/>
    <property type="match status" value="1"/>
</dbReference>
<feature type="domain" description="Tc1-like transposase DDE" evidence="3">
    <location>
        <begin position="143"/>
        <end position="292"/>
    </location>
</feature>
<dbReference type="GO" id="GO:0005634">
    <property type="term" value="C:nucleus"/>
    <property type="evidence" value="ECO:0007669"/>
    <property type="project" value="UniProtKB-SubCell"/>
</dbReference>
<evidence type="ECO:0000256" key="1">
    <source>
        <dbReference type="ARBA" id="ARBA00004123"/>
    </source>
</evidence>
<proteinExistence type="predicted"/>
<evidence type="ECO:0000313" key="5">
    <source>
        <dbReference type="WBParaSite" id="PSAMB.scaffold7045size8334.g29581.t1"/>
    </source>
</evidence>
<dbReference type="GO" id="GO:0015074">
    <property type="term" value="P:DNA integration"/>
    <property type="evidence" value="ECO:0007669"/>
    <property type="project" value="InterPro"/>
</dbReference>